<dbReference type="Pfam" id="PF24827">
    <property type="entry name" value="AstE_AspA_cat"/>
    <property type="match status" value="1"/>
</dbReference>
<name>A0A7S1RVB5_ALECA</name>
<dbReference type="AlphaFoldDB" id="A0A7S1RVB5"/>
<dbReference type="Pfam" id="PF04952">
    <property type="entry name" value="AstE_AspA_hybrid"/>
    <property type="match status" value="1"/>
</dbReference>
<keyword evidence="3" id="KW-0378">Hydrolase</keyword>
<dbReference type="GO" id="GO:0016811">
    <property type="term" value="F:hydrolase activity, acting on carbon-nitrogen (but not peptide) bonds, in linear amides"/>
    <property type="evidence" value="ECO:0007669"/>
    <property type="project" value="InterPro"/>
</dbReference>
<feature type="binding site" evidence="6">
    <location>
        <position position="123"/>
    </location>
    <ligand>
        <name>Zn(2+)</name>
        <dbReference type="ChEBI" id="CHEBI:29105"/>
    </ligand>
</feature>
<dbReference type="InterPro" id="IPR050178">
    <property type="entry name" value="AspA/AstE_fam"/>
</dbReference>
<dbReference type="PIRSF" id="PIRSF018001">
    <property type="entry name" value="Aspartoacylase"/>
    <property type="match status" value="1"/>
</dbReference>
<proteinExistence type="inferred from homology"/>
<evidence type="ECO:0000259" key="8">
    <source>
        <dbReference type="Pfam" id="PF24827"/>
    </source>
</evidence>
<evidence type="ECO:0000313" key="9">
    <source>
        <dbReference type="EMBL" id="CAD9177148.1"/>
    </source>
</evidence>
<dbReference type="GO" id="GO:0005829">
    <property type="term" value="C:cytosol"/>
    <property type="evidence" value="ECO:0007669"/>
    <property type="project" value="TreeGrafter"/>
</dbReference>
<evidence type="ECO:0000256" key="2">
    <source>
        <dbReference type="ARBA" id="ARBA00022723"/>
    </source>
</evidence>
<evidence type="ECO:0008006" key="10">
    <source>
        <dbReference type="Google" id="ProtNLM"/>
    </source>
</evidence>
<feature type="active site" description="Proton donor/acceptor" evidence="5">
    <location>
        <position position="181"/>
    </location>
</feature>
<dbReference type="GO" id="GO:0046872">
    <property type="term" value="F:metal ion binding"/>
    <property type="evidence" value="ECO:0007669"/>
    <property type="project" value="UniProtKB-KW"/>
</dbReference>
<comment type="cofactor">
    <cofactor evidence="6">
        <name>Zn(2+)</name>
        <dbReference type="ChEBI" id="CHEBI:29105"/>
    </cofactor>
    <text evidence="6">Binds 1 zinc ion per subunit.</text>
</comment>
<dbReference type="NCBIfam" id="NF002601">
    <property type="entry name" value="PRK02259.1"/>
    <property type="match status" value="1"/>
</dbReference>
<dbReference type="InterPro" id="IPR055438">
    <property type="entry name" value="AstE_AspA_cat"/>
</dbReference>
<comment type="similarity">
    <text evidence="1">Belongs to the AspA/AstE family. Aspartoacylase subfamily.</text>
</comment>
<gene>
    <name evidence="9" type="ORF">ACAT0790_LOCUS53917</name>
</gene>
<feature type="domain" description="Succinylglutamate desuccinylase/Aspartoacylase catalytic" evidence="8">
    <location>
        <begin position="17"/>
        <end position="208"/>
    </location>
</feature>
<evidence type="ECO:0000256" key="5">
    <source>
        <dbReference type="PIRSR" id="PIRSR018001-1"/>
    </source>
</evidence>
<dbReference type="PANTHER" id="PTHR15162:SF7">
    <property type="entry name" value="SUCCINYLGLUTAMATE DESUCCINYLASE"/>
    <property type="match status" value="1"/>
</dbReference>
<dbReference type="CDD" id="cd06909">
    <property type="entry name" value="M14_ASPA"/>
    <property type="match status" value="1"/>
</dbReference>
<dbReference type="Gene3D" id="3.40.630.10">
    <property type="entry name" value="Zn peptidases"/>
    <property type="match status" value="1"/>
</dbReference>
<evidence type="ECO:0000259" key="7">
    <source>
        <dbReference type="Pfam" id="PF04952"/>
    </source>
</evidence>
<keyword evidence="2 6" id="KW-0479">Metal-binding</keyword>
<evidence type="ECO:0000256" key="3">
    <source>
        <dbReference type="ARBA" id="ARBA00022801"/>
    </source>
</evidence>
<keyword evidence="4 6" id="KW-0862">Zinc</keyword>
<reference evidence="9" key="1">
    <citation type="submission" date="2021-01" db="EMBL/GenBank/DDBJ databases">
        <authorList>
            <person name="Corre E."/>
            <person name="Pelletier E."/>
            <person name="Niang G."/>
            <person name="Scheremetjew M."/>
            <person name="Finn R."/>
            <person name="Kale V."/>
            <person name="Holt S."/>
            <person name="Cochrane G."/>
            <person name="Meng A."/>
            <person name="Brown T."/>
            <person name="Cohen L."/>
        </authorList>
    </citation>
    <scope>NUCLEOTIDE SEQUENCE</scope>
    <source>
        <strain evidence="9">OF101</strain>
    </source>
</reference>
<feature type="binding site" evidence="6">
    <location>
        <position position="27"/>
    </location>
    <ligand>
        <name>Zn(2+)</name>
        <dbReference type="ChEBI" id="CHEBI:29105"/>
    </ligand>
</feature>
<evidence type="ECO:0000256" key="1">
    <source>
        <dbReference type="ARBA" id="ARBA00006173"/>
    </source>
</evidence>
<evidence type="ECO:0000256" key="4">
    <source>
        <dbReference type="ARBA" id="ARBA00022833"/>
    </source>
</evidence>
<dbReference type="InterPro" id="IPR016708">
    <property type="entry name" value="Aspartoacylase"/>
</dbReference>
<dbReference type="PANTHER" id="PTHR15162">
    <property type="entry name" value="ASPARTOACYLASE"/>
    <property type="match status" value="1"/>
</dbReference>
<feature type="binding site" evidence="6">
    <location>
        <position position="30"/>
    </location>
    <ligand>
        <name>Zn(2+)</name>
        <dbReference type="ChEBI" id="CHEBI:29105"/>
    </ligand>
</feature>
<dbReference type="HAMAP" id="MF_00704">
    <property type="entry name" value="Aspartoacylase"/>
    <property type="match status" value="1"/>
</dbReference>
<dbReference type="EMBL" id="HBGE01090490">
    <property type="protein sequence ID" value="CAD9177148.1"/>
    <property type="molecule type" value="Transcribed_RNA"/>
</dbReference>
<dbReference type="Gene3D" id="2.20.25.160">
    <property type="match status" value="1"/>
</dbReference>
<feature type="domain" description="AstE/AspA barrel-sandwich hybrid" evidence="7">
    <location>
        <begin position="237"/>
        <end position="315"/>
    </location>
</feature>
<accession>A0A7S1RVB5</accession>
<dbReference type="GO" id="GO:0016788">
    <property type="term" value="F:hydrolase activity, acting on ester bonds"/>
    <property type="evidence" value="ECO:0007669"/>
    <property type="project" value="InterPro"/>
</dbReference>
<dbReference type="InterPro" id="IPR007036">
    <property type="entry name" value="Aste_AspA_hybrid_dom"/>
</dbReference>
<evidence type="ECO:0000256" key="6">
    <source>
        <dbReference type="PIRSR" id="PIRSR018001-3"/>
    </source>
</evidence>
<sequence>MAAMDWKKRRTLPGAAVKRVAIVGGTHGNETNGVQLAKHFMRNLGQVQRPSFATEVLLANTFAIEANTRYVDEDLNRCYLLADLTDDAKAETNRERKRAREIDQVLGPKSSDEPRCDLVIDLHNTTASTDIALLMAPDDEFSHQIAYYLKSLDSGVRIIHWNPLADWALCPSVGRSGMTFEVGACPWGCLVPDLFMRSQKLVLAALDYVESHNKRIASGGSIGPEVSMPVFKAIGVSIDYPRNEEGELLGMVHQDLQGGDFKELSDGVPLFQRFDGEVVAFSREEHKVPEQHKKVFALFVNEAAYYEKKMALMLVSQEEAKFSMSVEM</sequence>
<organism evidence="9">
    <name type="scientific">Alexandrium catenella</name>
    <name type="common">Red tide dinoflagellate</name>
    <name type="synonym">Gonyaulax catenella</name>
    <dbReference type="NCBI Taxonomy" id="2925"/>
    <lineage>
        <taxon>Eukaryota</taxon>
        <taxon>Sar</taxon>
        <taxon>Alveolata</taxon>
        <taxon>Dinophyceae</taxon>
        <taxon>Gonyaulacales</taxon>
        <taxon>Pyrocystaceae</taxon>
        <taxon>Alexandrium</taxon>
    </lineage>
</organism>
<protein>
    <recommendedName>
        <fullName evidence="10">Aspartoacylase</fullName>
    </recommendedName>
</protein>
<dbReference type="SUPFAM" id="SSF53187">
    <property type="entry name" value="Zn-dependent exopeptidases"/>
    <property type="match status" value="1"/>
</dbReference>